<evidence type="ECO:0000256" key="3">
    <source>
        <dbReference type="ARBA" id="ARBA00022692"/>
    </source>
</evidence>
<feature type="transmembrane region" description="Helical" evidence="8">
    <location>
        <begin position="317"/>
        <end position="335"/>
    </location>
</feature>
<keyword evidence="3 8" id="KW-0812">Transmembrane</keyword>
<dbReference type="eggNOG" id="arCOG00609">
    <property type="taxonomic scope" value="Archaea"/>
</dbReference>
<proteinExistence type="predicted"/>
<keyword evidence="5" id="KW-0809">Transit peptide</keyword>
<dbReference type="HOGENOM" id="CLU_028221_0_1_2"/>
<evidence type="ECO:0000256" key="8">
    <source>
        <dbReference type="SAM" id="Phobius"/>
    </source>
</evidence>
<dbReference type="GeneID" id="10276934"/>
<feature type="domain" description="Peptidase M50" evidence="9">
    <location>
        <begin position="108"/>
        <end position="281"/>
    </location>
</feature>
<evidence type="ECO:0000259" key="9">
    <source>
        <dbReference type="Pfam" id="PF02163"/>
    </source>
</evidence>
<feature type="transmembrane region" description="Helical" evidence="8">
    <location>
        <begin position="203"/>
        <end position="221"/>
    </location>
</feature>
<dbReference type="KEGG" id="mel:Metbo_0494"/>
<dbReference type="PANTHER" id="PTHR31412">
    <property type="entry name" value="ZINC METALLOPROTEASE EGY1"/>
    <property type="match status" value="1"/>
</dbReference>
<dbReference type="RefSeq" id="WP_013644097.1">
    <property type="nucleotide sequence ID" value="NC_015216.1"/>
</dbReference>
<feature type="transmembrane region" description="Helical" evidence="8">
    <location>
        <begin position="139"/>
        <end position="157"/>
    </location>
</feature>
<dbReference type="AlphaFoldDB" id="F0T9J8"/>
<evidence type="ECO:0000313" key="10">
    <source>
        <dbReference type="EMBL" id="ADZ08746.1"/>
    </source>
</evidence>
<dbReference type="CDD" id="cd06160">
    <property type="entry name" value="S2P-M50_like_2"/>
    <property type="match status" value="1"/>
</dbReference>
<reference evidence="11" key="1">
    <citation type="submission" date="2011-02" db="EMBL/GenBank/DDBJ databases">
        <title>Complete sequence of Methanobacterium sp. AL-21.</title>
        <authorList>
            <consortium name="US DOE Joint Genome Institute"/>
            <person name="Lucas S."/>
            <person name="Copeland A."/>
            <person name="Lapidus A."/>
            <person name="Cheng J.-F."/>
            <person name="Goodwin L."/>
            <person name="Pitluck S."/>
            <person name="Chertkov O."/>
            <person name="Detter J.C."/>
            <person name="Han C."/>
            <person name="Tapia R."/>
            <person name="Land M."/>
            <person name="Hauser L."/>
            <person name="Kyrpides N."/>
            <person name="Ivanova N."/>
            <person name="Mikhailova N."/>
            <person name="Pagani I."/>
            <person name="Cadillo-Quiroz H."/>
            <person name="Imachi H."/>
            <person name="Zinder S."/>
            <person name="Liu W."/>
            <person name="Woyke T."/>
        </authorList>
    </citation>
    <scope>NUCLEOTIDE SEQUENCE [LARGE SCALE GENOMIC DNA]</scope>
    <source>
        <strain evidence="11">AL-21</strain>
    </source>
</reference>
<dbReference type="EMBL" id="CP002551">
    <property type="protein sequence ID" value="ADZ08746.1"/>
    <property type="molecule type" value="Genomic_DNA"/>
</dbReference>
<protein>
    <submittedName>
        <fullName evidence="10">Peptidase M50</fullName>
    </submittedName>
</protein>
<keyword evidence="6 8" id="KW-1133">Transmembrane helix</keyword>
<sequence length="337" mass="37407">MRDYELIETYISKYFDLGGFHKTPEGSFFVVHDYDYNKFEALIKDLDELGYVPFIEKYADNYRIGIADKKEVGESKSYINILLFVVTLATTIYAGYQFAGGSIWDGVAFAGALLGILGVHESAHYFAAKKHGVKSTLPYFIPAPTLIGTFGAVINVKSPIPNKNALFDLGYSGPLAGILVTIPVLIVGITLSKVVPITQGSTVFYPSPLMSIFMYFLLPPIPAGYELQIHPLLFAAWVGIIVTLLNMMPVAFLDGGHMVRSIFNENIHRIISMVGILITIVLGWYTMAVLMMLILYVNRRHPGALDDVDDLTFRRKVLAVVMLVVFILCLTHIPTKV</sequence>
<dbReference type="Proteomes" id="UP000007490">
    <property type="component" value="Chromosome"/>
</dbReference>
<reference evidence="10 11" key="2">
    <citation type="journal article" date="2014" name="Int. J. Syst. Evol. Microbiol.">
        <title>Methanobacterium paludis sp. nov. and a novel strain of Methanobacterium lacus isolated from northern peatlands.</title>
        <authorList>
            <person name="Cadillo-Quiroz H."/>
            <person name="Brauer S.L."/>
            <person name="Goodson N."/>
            <person name="Yavitt J.B."/>
            <person name="Zinder S.H."/>
        </authorList>
    </citation>
    <scope>NUCLEOTIDE SEQUENCE [LARGE SCALE GENOMIC DNA]</scope>
    <source>
        <strain evidence="10 11">AL-21</strain>
    </source>
</reference>
<evidence type="ECO:0000256" key="1">
    <source>
        <dbReference type="ARBA" id="ARBA00004141"/>
    </source>
</evidence>
<feature type="transmembrane region" description="Helical" evidence="8">
    <location>
        <begin position="233"/>
        <end position="253"/>
    </location>
</feature>
<evidence type="ECO:0000313" key="11">
    <source>
        <dbReference type="Proteomes" id="UP000007490"/>
    </source>
</evidence>
<dbReference type="GO" id="GO:0008233">
    <property type="term" value="F:peptidase activity"/>
    <property type="evidence" value="ECO:0007669"/>
    <property type="project" value="UniProtKB-KW"/>
</dbReference>
<keyword evidence="4" id="KW-0378">Hydrolase</keyword>
<accession>F0T9J8</accession>
<dbReference type="InterPro" id="IPR044838">
    <property type="entry name" value="EGY1-like"/>
</dbReference>
<organism evidence="10 11">
    <name type="scientific">Methanobacterium lacus (strain AL-21)</name>
    <dbReference type="NCBI Taxonomy" id="877455"/>
    <lineage>
        <taxon>Archaea</taxon>
        <taxon>Methanobacteriati</taxon>
        <taxon>Methanobacteriota</taxon>
        <taxon>Methanomada group</taxon>
        <taxon>Methanobacteria</taxon>
        <taxon>Methanobacteriales</taxon>
        <taxon>Methanobacteriaceae</taxon>
        <taxon>Methanobacterium</taxon>
    </lineage>
</organism>
<dbReference type="OrthoDB" id="19110at2157"/>
<evidence type="ECO:0000256" key="5">
    <source>
        <dbReference type="ARBA" id="ARBA00022946"/>
    </source>
</evidence>
<name>F0T9J8_METLA</name>
<evidence type="ECO:0000256" key="6">
    <source>
        <dbReference type="ARBA" id="ARBA00022989"/>
    </source>
</evidence>
<dbReference type="Pfam" id="PF02163">
    <property type="entry name" value="Peptidase_M50"/>
    <property type="match status" value="1"/>
</dbReference>
<feature type="transmembrane region" description="Helical" evidence="8">
    <location>
        <begin position="169"/>
        <end position="191"/>
    </location>
</feature>
<evidence type="ECO:0000256" key="7">
    <source>
        <dbReference type="ARBA" id="ARBA00023136"/>
    </source>
</evidence>
<feature type="transmembrane region" description="Helical" evidence="8">
    <location>
        <begin position="274"/>
        <end position="297"/>
    </location>
</feature>
<evidence type="ECO:0000256" key="4">
    <source>
        <dbReference type="ARBA" id="ARBA00022801"/>
    </source>
</evidence>
<gene>
    <name evidence="10" type="ordered locus">Metbo_0494</name>
</gene>
<evidence type="ECO:0000256" key="2">
    <source>
        <dbReference type="ARBA" id="ARBA00022670"/>
    </source>
</evidence>
<dbReference type="STRING" id="877455.Metbo_0494"/>
<dbReference type="GO" id="GO:0006508">
    <property type="term" value="P:proteolysis"/>
    <property type="evidence" value="ECO:0007669"/>
    <property type="project" value="UniProtKB-KW"/>
</dbReference>
<comment type="subcellular location">
    <subcellularLocation>
        <location evidence="1">Membrane</location>
        <topology evidence="1">Multi-pass membrane protein</topology>
    </subcellularLocation>
</comment>
<feature type="transmembrane region" description="Helical" evidence="8">
    <location>
        <begin position="78"/>
        <end position="96"/>
    </location>
</feature>
<dbReference type="GO" id="GO:0016020">
    <property type="term" value="C:membrane"/>
    <property type="evidence" value="ECO:0007669"/>
    <property type="project" value="UniProtKB-SubCell"/>
</dbReference>
<keyword evidence="2" id="KW-0645">Protease</keyword>
<dbReference type="InterPro" id="IPR008915">
    <property type="entry name" value="Peptidase_M50"/>
</dbReference>
<keyword evidence="11" id="KW-1185">Reference proteome</keyword>
<feature type="transmembrane region" description="Helical" evidence="8">
    <location>
        <begin position="108"/>
        <end position="127"/>
    </location>
</feature>
<keyword evidence="7 8" id="KW-0472">Membrane</keyword>
<dbReference type="PANTHER" id="PTHR31412:SF0">
    <property type="entry name" value="ZINC METALLOPROTEASE EGY1, CHLOROPLASTIC-RELATED"/>
    <property type="match status" value="1"/>
</dbReference>